<keyword evidence="9" id="KW-1133">Transmembrane helix</keyword>
<dbReference type="PROSITE" id="PS50026">
    <property type="entry name" value="EGF_3"/>
    <property type="match status" value="1"/>
</dbReference>
<evidence type="ECO:0000256" key="9">
    <source>
        <dbReference type="SAM" id="Phobius"/>
    </source>
</evidence>
<keyword evidence="3" id="KW-0677">Repeat</keyword>
<dbReference type="PANTHER" id="PTHR24039:SF28">
    <property type="entry name" value="EGF-LIKE DOMAIN-CONTAINING PROTEIN"/>
    <property type="match status" value="1"/>
</dbReference>
<keyword evidence="9" id="KW-0472">Membrane</keyword>
<evidence type="ECO:0000256" key="3">
    <source>
        <dbReference type="ARBA" id="ARBA00022737"/>
    </source>
</evidence>
<dbReference type="SUPFAM" id="SSF57196">
    <property type="entry name" value="EGF/Laminin"/>
    <property type="match status" value="1"/>
</dbReference>
<feature type="domain" description="EGF-like" evidence="12">
    <location>
        <begin position="469"/>
        <end position="508"/>
    </location>
</feature>
<gene>
    <name evidence="13" type="ORF">RRG08_015596</name>
</gene>
<evidence type="ECO:0000256" key="7">
    <source>
        <dbReference type="PROSITE-ProRule" id="PRU00076"/>
    </source>
</evidence>
<keyword evidence="9" id="KW-0812">Transmembrane</keyword>
<dbReference type="EMBL" id="JAWDGP010003439">
    <property type="protein sequence ID" value="KAK3774286.1"/>
    <property type="molecule type" value="Genomic_DNA"/>
</dbReference>
<reference evidence="13" key="1">
    <citation type="journal article" date="2023" name="G3 (Bethesda)">
        <title>A reference genome for the long-term kleptoplast-retaining sea slug Elysia crispata morphotype clarki.</title>
        <authorList>
            <person name="Eastman K.E."/>
            <person name="Pendleton A.L."/>
            <person name="Shaikh M.A."/>
            <person name="Suttiyut T."/>
            <person name="Ogas R."/>
            <person name="Tomko P."/>
            <person name="Gavelis G."/>
            <person name="Widhalm J.R."/>
            <person name="Wisecaver J.H."/>
        </authorList>
    </citation>
    <scope>NUCLEOTIDE SEQUENCE</scope>
    <source>
        <strain evidence="13">ECLA1</strain>
    </source>
</reference>
<dbReference type="PROSITE" id="PS01187">
    <property type="entry name" value="EGF_CA"/>
    <property type="match status" value="1"/>
</dbReference>
<evidence type="ECO:0000256" key="2">
    <source>
        <dbReference type="ARBA" id="ARBA00022729"/>
    </source>
</evidence>
<evidence type="ECO:0000256" key="4">
    <source>
        <dbReference type="ARBA" id="ARBA00022837"/>
    </source>
</evidence>
<dbReference type="PROSITE" id="PS50024">
    <property type="entry name" value="SEA"/>
    <property type="match status" value="1"/>
</dbReference>
<dbReference type="InterPro" id="IPR001881">
    <property type="entry name" value="EGF-like_Ca-bd_dom"/>
</dbReference>
<feature type="signal peptide" evidence="10">
    <location>
        <begin position="1"/>
        <end position="29"/>
    </location>
</feature>
<feature type="compositionally biased region" description="Basic and acidic residues" evidence="8">
    <location>
        <begin position="621"/>
        <end position="646"/>
    </location>
</feature>
<sequence>MWCTGLPACAARLLRVAMALSCVISDIWASPQFFSRGNKWSFSHSSPAKNFPEQENRLILTLNALKSQPIFALQGGAVKWPPKWTPRQRRAVEVPNSGSQPRRETERPWHASHTGPSPLLEPGKLVIRVIKYEHIPLTEACEFNKQCQRVHNNSKCVKSRCVCTNNTFMNLTKEACLPMPLTVGSACSKNIHCQRKIGNSLCNIDIGGICECKKGHLPSSDGRWCPQEPQFLDDYCDSGIRCSDFINNTVCNSSSCVCQYGYTNKSSTLCKERPRLRHYPVIKREEPVPCVKNDDCRVWTNSTCASRGANNKRSCVCKHKTARRFRGKRCVDVQTYELLLNITHEADIYDYKPLRLGLSEEAQSDFLDRVVLNGVQRLFRRSPLRNQFVSCEVKRISDLRRRSRRDATHYHSGVNVELLLHFTADYLNAVKTEYILTIVLRQLKRSGGTIGRSGLQVASPSEASVNVIDFNECQAAGATDCSPLANCINTVGSYMCVCKPNYVDEDSSLEYSLMGKNCSLPKKAKDKRPNDTKIEIVIIVLVLFTLTIMVFIVYEIVKRKQSFNARALYAKFGTTKIRKLKKASMRRLKERKKRMKEESKKRREENRTKKEGSRKAGVAQKVEKLEKKKMKAEEKKKRKQEIAELKKAKKDKKKEAKNKKNQPVLNDSEISPHSSDAEPVIVIEQSSIDMPMEAVEASGATPGSLGPPDNTFMYYPVASPDPDVVQDWRLQVQNSEESPV</sequence>
<dbReference type="InterPro" id="IPR018097">
    <property type="entry name" value="EGF_Ca-bd_CS"/>
</dbReference>
<feature type="domain" description="SEA" evidence="11">
    <location>
        <begin position="332"/>
        <end position="462"/>
    </location>
</feature>
<evidence type="ECO:0000256" key="1">
    <source>
        <dbReference type="ARBA" id="ARBA00022536"/>
    </source>
</evidence>
<keyword evidence="4" id="KW-0106">Calcium</keyword>
<dbReference type="Gene3D" id="2.10.25.10">
    <property type="entry name" value="Laminin"/>
    <property type="match status" value="1"/>
</dbReference>
<feature type="compositionally biased region" description="Basic and acidic residues" evidence="8">
    <location>
        <begin position="595"/>
        <end position="614"/>
    </location>
</feature>
<evidence type="ECO:0000256" key="6">
    <source>
        <dbReference type="ARBA" id="ARBA00023180"/>
    </source>
</evidence>
<dbReference type="AlphaFoldDB" id="A0AAE1DKS7"/>
<feature type="compositionally biased region" description="Basic residues" evidence="8">
    <location>
        <begin position="647"/>
        <end position="660"/>
    </location>
</feature>
<evidence type="ECO:0000313" key="14">
    <source>
        <dbReference type="Proteomes" id="UP001283361"/>
    </source>
</evidence>
<keyword evidence="6" id="KW-0325">Glycoprotein</keyword>
<accession>A0AAE1DKS7</accession>
<feature type="region of interest" description="Disordered" evidence="8">
    <location>
        <begin position="696"/>
        <end position="718"/>
    </location>
</feature>
<comment type="caution">
    <text evidence="7">Lacks conserved residue(s) required for the propagation of feature annotation.</text>
</comment>
<feature type="compositionally biased region" description="Basic residues" evidence="8">
    <location>
        <begin position="581"/>
        <end position="594"/>
    </location>
</feature>
<evidence type="ECO:0000313" key="13">
    <source>
        <dbReference type="EMBL" id="KAK3774286.1"/>
    </source>
</evidence>
<dbReference type="InterPro" id="IPR000152">
    <property type="entry name" value="EGF-type_Asp/Asn_hydroxyl_site"/>
</dbReference>
<evidence type="ECO:0008006" key="15">
    <source>
        <dbReference type="Google" id="ProtNLM"/>
    </source>
</evidence>
<dbReference type="SMART" id="SM00181">
    <property type="entry name" value="EGF"/>
    <property type="match status" value="2"/>
</dbReference>
<feature type="compositionally biased region" description="Polar residues" evidence="8">
    <location>
        <begin position="663"/>
        <end position="674"/>
    </location>
</feature>
<feature type="chain" id="PRO_5041987355" description="EGF-like domain-containing protein" evidence="10">
    <location>
        <begin position="30"/>
        <end position="740"/>
    </location>
</feature>
<keyword evidence="2 10" id="KW-0732">Signal</keyword>
<dbReference type="InterPro" id="IPR049883">
    <property type="entry name" value="NOTCH1_EGF-like"/>
</dbReference>
<evidence type="ECO:0000256" key="8">
    <source>
        <dbReference type="SAM" id="MobiDB-lite"/>
    </source>
</evidence>
<keyword evidence="14" id="KW-1185">Reference proteome</keyword>
<keyword evidence="5" id="KW-1015">Disulfide bond</keyword>
<feature type="transmembrane region" description="Helical" evidence="9">
    <location>
        <begin position="536"/>
        <end position="557"/>
    </location>
</feature>
<dbReference type="Proteomes" id="UP001283361">
    <property type="component" value="Unassembled WGS sequence"/>
</dbReference>
<feature type="region of interest" description="Disordered" evidence="8">
    <location>
        <begin position="581"/>
        <end position="679"/>
    </location>
</feature>
<proteinExistence type="predicted"/>
<comment type="caution">
    <text evidence="13">The sequence shown here is derived from an EMBL/GenBank/DDBJ whole genome shotgun (WGS) entry which is preliminary data.</text>
</comment>
<protein>
    <recommendedName>
        <fullName evidence="15">EGF-like domain-containing protein</fullName>
    </recommendedName>
</protein>
<evidence type="ECO:0000256" key="10">
    <source>
        <dbReference type="SAM" id="SignalP"/>
    </source>
</evidence>
<dbReference type="CDD" id="cd00054">
    <property type="entry name" value="EGF_CA"/>
    <property type="match status" value="1"/>
</dbReference>
<evidence type="ECO:0000259" key="12">
    <source>
        <dbReference type="PROSITE" id="PS50026"/>
    </source>
</evidence>
<dbReference type="Pfam" id="PF07645">
    <property type="entry name" value="EGF_CA"/>
    <property type="match status" value="1"/>
</dbReference>
<dbReference type="PANTHER" id="PTHR24039">
    <property type="entry name" value="FIBRILLIN-RELATED"/>
    <property type="match status" value="1"/>
</dbReference>
<name>A0AAE1DKS7_9GAST</name>
<organism evidence="13 14">
    <name type="scientific">Elysia crispata</name>
    <name type="common">lettuce slug</name>
    <dbReference type="NCBI Taxonomy" id="231223"/>
    <lineage>
        <taxon>Eukaryota</taxon>
        <taxon>Metazoa</taxon>
        <taxon>Spiralia</taxon>
        <taxon>Lophotrochozoa</taxon>
        <taxon>Mollusca</taxon>
        <taxon>Gastropoda</taxon>
        <taxon>Heterobranchia</taxon>
        <taxon>Euthyneura</taxon>
        <taxon>Panpulmonata</taxon>
        <taxon>Sacoglossa</taxon>
        <taxon>Placobranchoidea</taxon>
        <taxon>Plakobranchidae</taxon>
        <taxon>Elysia</taxon>
    </lineage>
</organism>
<feature type="region of interest" description="Disordered" evidence="8">
    <location>
        <begin position="85"/>
        <end position="117"/>
    </location>
</feature>
<dbReference type="FunFam" id="2.10.25.10:FF:000038">
    <property type="entry name" value="Fibrillin 2"/>
    <property type="match status" value="1"/>
</dbReference>
<dbReference type="PROSITE" id="PS00010">
    <property type="entry name" value="ASX_HYDROXYL"/>
    <property type="match status" value="1"/>
</dbReference>
<dbReference type="InterPro" id="IPR000082">
    <property type="entry name" value="SEA_dom"/>
</dbReference>
<evidence type="ECO:0000256" key="5">
    <source>
        <dbReference type="ARBA" id="ARBA00023157"/>
    </source>
</evidence>
<dbReference type="SMART" id="SM00179">
    <property type="entry name" value="EGF_CA"/>
    <property type="match status" value="1"/>
</dbReference>
<keyword evidence="1 7" id="KW-0245">EGF-like domain</keyword>
<evidence type="ECO:0000259" key="11">
    <source>
        <dbReference type="PROSITE" id="PS50024"/>
    </source>
</evidence>
<dbReference type="GO" id="GO:0005509">
    <property type="term" value="F:calcium ion binding"/>
    <property type="evidence" value="ECO:0007669"/>
    <property type="project" value="InterPro"/>
</dbReference>
<dbReference type="InterPro" id="IPR000742">
    <property type="entry name" value="EGF"/>
</dbReference>